<name>R1G226_9PSEU</name>
<evidence type="ECO:0000313" key="1">
    <source>
        <dbReference type="EMBL" id="EOD65573.1"/>
    </source>
</evidence>
<protein>
    <submittedName>
        <fullName evidence="1">TPR repeat-containing protein</fullName>
    </submittedName>
</protein>
<dbReference type="Gene3D" id="1.25.40.10">
    <property type="entry name" value="Tetratricopeptide repeat domain"/>
    <property type="match status" value="1"/>
</dbReference>
<evidence type="ECO:0000313" key="2">
    <source>
        <dbReference type="Proteomes" id="UP000014139"/>
    </source>
</evidence>
<reference evidence="1 2" key="1">
    <citation type="submission" date="2013-02" db="EMBL/GenBank/DDBJ databases">
        <title>Draft genome sequence of Amycolatopsis vancoresmycina strain DSM 44592T.</title>
        <authorList>
            <person name="Kumar S."/>
            <person name="Kaur N."/>
            <person name="Kaur C."/>
            <person name="Raghava G.P.S."/>
            <person name="Mayilraj S."/>
        </authorList>
    </citation>
    <scope>NUCLEOTIDE SEQUENCE [LARGE SCALE GENOMIC DNA]</scope>
    <source>
        <strain evidence="1 2">DSM 44592</strain>
    </source>
</reference>
<dbReference type="eggNOG" id="COG0457">
    <property type="taxonomic scope" value="Bacteria"/>
</dbReference>
<organism evidence="1 2">
    <name type="scientific">Amycolatopsis vancoresmycina DSM 44592</name>
    <dbReference type="NCBI Taxonomy" id="1292037"/>
    <lineage>
        <taxon>Bacteria</taxon>
        <taxon>Bacillati</taxon>
        <taxon>Actinomycetota</taxon>
        <taxon>Actinomycetes</taxon>
        <taxon>Pseudonocardiales</taxon>
        <taxon>Pseudonocardiaceae</taxon>
        <taxon>Amycolatopsis</taxon>
    </lineage>
</organism>
<feature type="non-terminal residue" evidence="1">
    <location>
        <position position="278"/>
    </location>
</feature>
<keyword evidence="2" id="KW-1185">Reference proteome</keyword>
<comment type="caution">
    <text evidence="1">The sequence shown here is derived from an EMBL/GenBank/DDBJ whole genome shotgun (WGS) entry which is preliminary data.</text>
</comment>
<sequence length="278" mass="29315">MTAEAVPELGEQIRALQQRAVEATNNGQPLAGRRLLHTALRLLGWSSPDGPPGPGPDRLAVRVLTSLAGVEVVLGNSEHGFHLLDTAEAAVAPEDRGVLLQQRGLLLVLVGRMGEALPYLDEAIPLLRRGGEEVVLARSLLNRALLHQIAGRVRPAMADLDQCAELGSRYASERALVAKAWHGRGQCRVLTGDVPGALRDFDAAGAVYAELCAEMLGPLGVDKARALLAAGLPSEAAIELDAALGLFAVSRLDQEHAEAELTRARAALATGRAAEARD</sequence>
<dbReference type="eggNOG" id="COG4995">
    <property type="taxonomic scope" value="Bacteria"/>
</dbReference>
<dbReference type="Proteomes" id="UP000014139">
    <property type="component" value="Unassembled WGS sequence"/>
</dbReference>
<dbReference type="EMBL" id="AOUO01000388">
    <property type="protein sequence ID" value="EOD65573.1"/>
    <property type="molecule type" value="Genomic_DNA"/>
</dbReference>
<dbReference type="SUPFAM" id="SSF48452">
    <property type="entry name" value="TPR-like"/>
    <property type="match status" value="1"/>
</dbReference>
<dbReference type="AlphaFoldDB" id="R1G226"/>
<proteinExistence type="predicted"/>
<dbReference type="InterPro" id="IPR011990">
    <property type="entry name" value="TPR-like_helical_dom_sf"/>
</dbReference>
<gene>
    <name evidence="1" type="ORF">H480_25982</name>
</gene>
<accession>R1G226</accession>